<dbReference type="GO" id="GO:0005737">
    <property type="term" value="C:cytoplasm"/>
    <property type="evidence" value="ECO:0007669"/>
    <property type="project" value="TreeGrafter"/>
</dbReference>
<evidence type="ECO:0000313" key="3">
    <source>
        <dbReference type="Proteomes" id="UP000009328"/>
    </source>
</evidence>
<dbReference type="PANTHER" id="PTHR13774">
    <property type="entry name" value="PHENAZINE BIOSYNTHESIS PROTEIN"/>
    <property type="match status" value="1"/>
</dbReference>
<dbReference type="NCBIfam" id="TIGR00654">
    <property type="entry name" value="PhzF_family"/>
    <property type="match status" value="1"/>
</dbReference>
<name>K0KTT5_WICCF</name>
<evidence type="ECO:0000256" key="1">
    <source>
        <dbReference type="PIRSR" id="PIRSR016184-1"/>
    </source>
</evidence>
<dbReference type="Pfam" id="PF02567">
    <property type="entry name" value="PhzC-PhzF"/>
    <property type="match status" value="1"/>
</dbReference>
<feature type="active site" evidence="1">
    <location>
        <position position="46"/>
    </location>
</feature>
<reference evidence="2 3" key="1">
    <citation type="journal article" date="2012" name="Eukaryot. Cell">
        <title>Draft genome sequence of Wickerhamomyces ciferrii NRRL Y-1031 F-60-10.</title>
        <authorList>
            <person name="Schneider J."/>
            <person name="Andrea H."/>
            <person name="Blom J."/>
            <person name="Jaenicke S."/>
            <person name="Ruckert C."/>
            <person name="Schorsch C."/>
            <person name="Szczepanowski R."/>
            <person name="Farwick M."/>
            <person name="Goesmann A."/>
            <person name="Puhler A."/>
            <person name="Schaffer S."/>
            <person name="Tauch A."/>
            <person name="Kohler T."/>
            <person name="Brinkrolf K."/>
        </authorList>
    </citation>
    <scope>NUCLEOTIDE SEQUENCE [LARGE SCALE GENOMIC DNA]</scope>
    <source>
        <strain evidence="3">ATCC 14091 / BCRC 22168 / CBS 111 / JCM 3599 / NBRC 0793 / NRRL Y-1031 F-60-10</strain>
    </source>
</reference>
<dbReference type="AlphaFoldDB" id="K0KTT5"/>
<protein>
    <submittedName>
        <fullName evidence="2">Diaminopimelate epimerase</fullName>
        <ecNumber evidence="2">5.1.1.7</ecNumber>
    </submittedName>
</protein>
<dbReference type="PIRSF" id="PIRSF016184">
    <property type="entry name" value="PhzC_PhzF"/>
    <property type="match status" value="1"/>
</dbReference>
<dbReference type="eggNOG" id="KOG3033">
    <property type="taxonomic scope" value="Eukaryota"/>
</dbReference>
<dbReference type="InterPro" id="IPR003719">
    <property type="entry name" value="Phenazine_PhzF-like"/>
</dbReference>
<proteinExistence type="predicted"/>
<evidence type="ECO:0000313" key="2">
    <source>
        <dbReference type="EMBL" id="CCH46596.1"/>
    </source>
</evidence>
<keyword evidence="3" id="KW-1185">Reference proteome</keyword>
<dbReference type="PANTHER" id="PTHR13774:SF32">
    <property type="entry name" value="ANTISENSE-ENHANCING SEQUENCE 1"/>
    <property type="match status" value="1"/>
</dbReference>
<dbReference type="EMBL" id="CAIF01000254">
    <property type="protein sequence ID" value="CCH46596.1"/>
    <property type="molecule type" value="Genomic_DNA"/>
</dbReference>
<dbReference type="EC" id="5.1.1.7" evidence="2"/>
<dbReference type="Gene3D" id="3.10.310.10">
    <property type="entry name" value="Diaminopimelate Epimerase, Chain A, domain 1"/>
    <property type="match status" value="2"/>
</dbReference>
<keyword evidence="2" id="KW-0413">Isomerase</keyword>
<organism evidence="2 3">
    <name type="scientific">Wickerhamomyces ciferrii (strain ATCC 14091 / BCRC 22168 / CBS 111 / JCM 3599 / NBRC 0793 / NRRL Y-1031 F-60-10)</name>
    <name type="common">Yeast</name>
    <name type="synonym">Pichia ciferrii</name>
    <dbReference type="NCBI Taxonomy" id="1206466"/>
    <lineage>
        <taxon>Eukaryota</taxon>
        <taxon>Fungi</taxon>
        <taxon>Dikarya</taxon>
        <taxon>Ascomycota</taxon>
        <taxon>Saccharomycotina</taxon>
        <taxon>Saccharomycetes</taxon>
        <taxon>Phaffomycetales</taxon>
        <taxon>Wickerhamomycetaceae</taxon>
        <taxon>Wickerhamomyces</taxon>
    </lineage>
</organism>
<dbReference type="SUPFAM" id="SSF54506">
    <property type="entry name" value="Diaminopimelate epimerase-like"/>
    <property type="match status" value="1"/>
</dbReference>
<comment type="caution">
    <text evidence="2">The sequence shown here is derived from an EMBL/GenBank/DDBJ whole genome shotgun (WGS) entry which is preliminary data.</text>
</comment>
<dbReference type="HOGENOM" id="CLU_048756_0_0_1"/>
<dbReference type="InParanoid" id="K0KTT5"/>
<accession>K0KTT5</accession>
<dbReference type="Proteomes" id="UP000009328">
    <property type="component" value="Unassembled WGS sequence"/>
</dbReference>
<dbReference type="FunCoup" id="K0KTT5">
    <property type="interactions" value="170"/>
</dbReference>
<dbReference type="GO" id="GO:0008837">
    <property type="term" value="F:diaminopimelate epimerase activity"/>
    <property type="evidence" value="ECO:0007669"/>
    <property type="project" value="UniProtKB-EC"/>
</dbReference>
<gene>
    <name evidence="2" type="ORF">BN7_6189</name>
</gene>
<sequence>MSKPFKQVDVFTKTKFKGNPVAVFFQADDLSDQQMATIANWTNLSETTFVQTPTDPSKADYKLRIFTPSSELPFAGHPTIGSCHALLEAGIIKPNDQGIIIQECKAGLVEINVKQDGKISFKLPYAKHSEFTETNEILKELGISSNQVKRTNLVDDGPLWLTFELNSAQDVLDLTPNFSGIAQVLNASGNGSIGIDVFGKYHDKESLTYEARNFAPNDGVDEDPVCGSGLRCYWFYFSLSR</sequence>
<dbReference type="STRING" id="1206466.K0KTT5"/>